<sequence>LRPGGPICLRPNPTPHHTTVSPHFTTLHDTVLHHTTTTLPYDYTCSVESQTGVNPTHNYYLNVMTSAMIRVFCEVTSNVFQLHADCVEFSPCGEQALVGYYQLDETAKKRSGQIAKFQVVGNQAEKVCLLDTAGILDLSWMGSDFCLAAASSGELYTIISPKSQPLVISDVFAISESILLSSDCHGNMVVTSDECGIVYLVDPCKKKILDYWKGHDFEAWCVRLNRNDANLILSGGDDCMARVWDRRLGFAKPVISKRHEMGVCSISSVPGYCHFISTGCFDEKLRMWDLRGGGEILICHTSGGGVWRHKWSPSATKVLMASMHAGFAVASIDGQENIIENTTGFDTSLTYYRQSAKLAYGVDWRIDADGKEHFKALIATCSFYDNCVTFATYKEQIG</sequence>
<name>A0A5K3FTQ2_MESCO</name>
<evidence type="ECO:0000256" key="2">
    <source>
        <dbReference type="ARBA" id="ARBA00022574"/>
    </source>
</evidence>
<protein>
    <recommendedName>
        <fullName evidence="6">methylated diphthine methylhydrolase</fullName>
        <ecNumber evidence="6">3.1.1.97</ecNumber>
    </recommendedName>
</protein>
<dbReference type="SMART" id="SM00320">
    <property type="entry name" value="WD40"/>
    <property type="match status" value="2"/>
</dbReference>
<evidence type="ECO:0000256" key="5">
    <source>
        <dbReference type="ARBA" id="ARBA00038092"/>
    </source>
</evidence>
<dbReference type="EC" id="3.1.1.97" evidence="6"/>
<dbReference type="InterPro" id="IPR001680">
    <property type="entry name" value="WD40_rpt"/>
</dbReference>
<dbReference type="AlphaFoldDB" id="A0A5K3FTQ2"/>
<evidence type="ECO:0000256" key="3">
    <source>
        <dbReference type="ARBA" id="ARBA00022737"/>
    </source>
</evidence>
<dbReference type="GO" id="GO:0005737">
    <property type="term" value="C:cytoplasm"/>
    <property type="evidence" value="ECO:0007669"/>
    <property type="project" value="TreeGrafter"/>
</dbReference>
<comment type="pathway">
    <text evidence="1">Protein modification; peptidyl-diphthamide biosynthesis.</text>
</comment>
<dbReference type="GO" id="GO:0061685">
    <property type="term" value="F:diphthine methylesterase activity"/>
    <property type="evidence" value="ECO:0007669"/>
    <property type="project" value="UniProtKB-EC"/>
</dbReference>
<dbReference type="InterPro" id="IPR036322">
    <property type="entry name" value="WD40_repeat_dom_sf"/>
</dbReference>
<keyword evidence="3" id="KW-0677">Repeat</keyword>
<comment type="similarity">
    <text evidence="5">Belongs to the DPH7 family.</text>
</comment>
<dbReference type="GO" id="GO:0017183">
    <property type="term" value="P:protein histidyl modification to diphthamide"/>
    <property type="evidence" value="ECO:0007669"/>
    <property type="project" value="TreeGrafter"/>
</dbReference>
<evidence type="ECO:0000256" key="6">
    <source>
        <dbReference type="ARBA" id="ARBA00039131"/>
    </source>
</evidence>
<reference evidence="9" key="1">
    <citation type="submission" date="2019-11" db="UniProtKB">
        <authorList>
            <consortium name="WormBaseParasite"/>
        </authorList>
    </citation>
    <scope>IDENTIFICATION</scope>
</reference>
<evidence type="ECO:0000256" key="7">
    <source>
        <dbReference type="ARBA" id="ARBA00047551"/>
    </source>
</evidence>
<dbReference type="Gene3D" id="2.130.10.10">
    <property type="entry name" value="YVTN repeat-like/Quinoprotein amine dehydrogenase"/>
    <property type="match status" value="1"/>
</dbReference>
<dbReference type="WBParaSite" id="MCU_009929-RA">
    <property type="protein sequence ID" value="MCU_009929-RA"/>
    <property type="gene ID" value="MCU_009929"/>
</dbReference>
<dbReference type="Pfam" id="PF00400">
    <property type="entry name" value="WD40"/>
    <property type="match status" value="2"/>
</dbReference>
<keyword evidence="2 8" id="KW-0853">WD repeat</keyword>
<evidence type="ECO:0000256" key="8">
    <source>
        <dbReference type="PROSITE-ProRule" id="PRU00221"/>
    </source>
</evidence>
<dbReference type="SUPFAM" id="SSF50978">
    <property type="entry name" value="WD40 repeat-like"/>
    <property type="match status" value="1"/>
</dbReference>
<dbReference type="PANTHER" id="PTHR46042">
    <property type="entry name" value="DIPHTHINE METHYLTRANSFERASE"/>
    <property type="match status" value="1"/>
</dbReference>
<feature type="repeat" description="WD" evidence="8">
    <location>
        <begin position="212"/>
        <end position="245"/>
    </location>
</feature>
<dbReference type="PANTHER" id="PTHR46042:SF1">
    <property type="entry name" value="DIPHTHINE METHYLTRANSFERASE"/>
    <property type="match status" value="1"/>
</dbReference>
<evidence type="ECO:0000256" key="1">
    <source>
        <dbReference type="ARBA" id="ARBA00005156"/>
    </source>
</evidence>
<dbReference type="InterPro" id="IPR052415">
    <property type="entry name" value="Diphthine_MTase"/>
</dbReference>
<comment type="catalytic activity">
    <reaction evidence="7">
        <text>diphthine methyl ester-[translation elongation factor 2] + H2O = diphthine-[translation elongation factor 2] + methanol + H(+)</text>
        <dbReference type="Rhea" id="RHEA:42656"/>
        <dbReference type="Rhea" id="RHEA-COMP:10172"/>
        <dbReference type="Rhea" id="RHEA-COMP:10173"/>
        <dbReference type="ChEBI" id="CHEBI:15377"/>
        <dbReference type="ChEBI" id="CHEBI:15378"/>
        <dbReference type="ChEBI" id="CHEBI:17790"/>
        <dbReference type="ChEBI" id="CHEBI:79005"/>
        <dbReference type="ChEBI" id="CHEBI:82696"/>
        <dbReference type="EC" id="3.1.1.97"/>
    </reaction>
</comment>
<evidence type="ECO:0000256" key="4">
    <source>
        <dbReference type="ARBA" id="ARBA00022801"/>
    </source>
</evidence>
<accession>A0A5K3FTQ2</accession>
<dbReference type="PROSITE" id="PS50082">
    <property type="entry name" value="WD_REPEATS_2"/>
    <property type="match status" value="1"/>
</dbReference>
<proteinExistence type="inferred from homology"/>
<dbReference type="InterPro" id="IPR015943">
    <property type="entry name" value="WD40/YVTN_repeat-like_dom_sf"/>
</dbReference>
<organism evidence="9">
    <name type="scientific">Mesocestoides corti</name>
    <name type="common">Flatworm</name>
    <dbReference type="NCBI Taxonomy" id="53468"/>
    <lineage>
        <taxon>Eukaryota</taxon>
        <taxon>Metazoa</taxon>
        <taxon>Spiralia</taxon>
        <taxon>Lophotrochozoa</taxon>
        <taxon>Platyhelminthes</taxon>
        <taxon>Cestoda</taxon>
        <taxon>Eucestoda</taxon>
        <taxon>Cyclophyllidea</taxon>
        <taxon>Mesocestoididae</taxon>
        <taxon>Mesocestoides</taxon>
    </lineage>
</organism>
<evidence type="ECO:0000313" key="9">
    <source>
        <dbReference type="WBParaSite" id="MCU_009929-RA"/>
    </source>
</evidence>
<keyword evidence="4" id="KW-0378">Hydrolase</keyword>